<dbReference type="InterPro" id="IPR005586">
    <property type="entry name" value="ABC_trans_aux"/>
</dbReference>
<dbReference type="OrthoDB" id="7063250at2"/>
<gene>
    <name evidence="2" type="ORF">DFR30_2252</name>
</gene>
<dbReference type="SUPFAM" id="SSF159594">
    <property type="entry name" value="XCC0632-like"/>
    <property type="match status" value="1"/>
</dbReference>
<evidence type="ECO:0000313" key="3">
    <source>
        <dbReference type="Proteomes" id="UP000295707"/>
    </source>
</evidence>
<proteinExistence type="predicted"/>
<dbReference type="Gene3D" id="3.40.50.10610">
    <property type="entry name" value="ABC-type transport auxiliary lipoprotein component"/>
    <property type="match status" value="1"/>
</dbReference>
<feature type="domain" description="ABC-type transport auxiliary lipoprotein component" evidence="1">
    <location>
        <begin position="35"/>
        <end position="189"/>
    </location>
</feature>
<name>A0A4R1HE92_9GAMM</name>
<dbReference type="AlphaFoldDB" id="A0A4R1HE92"/>
<dbReference type="EMBL" id="SMFX01000001">
    <property type="protein sequence ID" value="TCK18963.1"/>
    <property type="molecule type" value="Genomic_DNA"/>
</dbReference>
<evidence type="ECO:0000313" key="2">
    <source>
        <dbReference type="EMBL" id="TCK18963.1"/>
    </source>
</evidence>
<sequence>MITVTGYMRRGLSMLMAAGLSACTLGGKTPESEFYVLTAGPAGLIDKGLSESVSLGPVTLPDVVLRPQIATRPAPGRMVFAEFHRWAGDLRANVERVLLQGLSQRLGKNAVHLADGGDINAAYRLAVHFQRFDGTPGKYAVLQGHWRVKSGCLVDVQNFTIEMALGGGDHAALVEGLDAGLDELADQIAHALVKYPVCHNTSG</sequence>
<accession>A0A4R1HE92</accession>
<reference evidence="2 3" key="1">
    <citation type="submission" date="2019-03" db="EMBL/GenBank/DDBJ databases">
        <title>Genomic Encyclopedia of Type Strains, Phase IV (KMG-IV): sequencing the most valuable type-strain genomes for metagenomic binning, comparative biology and taxonomic classification.</title>
        <authorList>
            <person name="Goeker M."/>
        </authorList>
    </citation>
    <scope>NUCLEOTIDE SEQUENCE [LARGE SCALE GENOMIC DNA]</scope>
    <source>
        <strain evidence="2 3">DSM 19610</strain>
    </source>
</reference>
<dbReference type="RefSeq" id="WP_132973219.1">
    <property type="nucleotide sequence ID" value="NZ_SMFX01000001.1"/>
</dbReference>
<dbReference type="Proteomes" id="UP000295707">
    <property type="component" value="Unassembled WGS sequence"/>
</dbReference>
<organism evidence="2 3">
    <name type="scientific">Thiogranum longum</name>
    <dbReference type="NCBI Taxonomy" id="1537524"/>
    <lineage>
        <taxon>Bacteria</taxon>
        <taxon>Pseudomonadati</taxon>
        <taxon>Pseudomonadota</taxon>
        <taxon>Gammaproteobacteria</taxon>
        <taxon>Chromatiales</taxon>
        <taxon>Ectothiorhodospiraceae</taxon>
        <taxon>Thiogranum</taxon>
    </lineage>
</organism>
<comment type="caution">
    <text evidence="2">The sequence shown here is derived from an EMBL/GenBank/DDBJ whole genome shotgun (WGS) entry which is preliminary data.</text>
</comment>
<evidence type="ECO:0000259" key="1">
    <source>
        <dbReference type="Pfam" id="PF03886"/>
    </source>
</evidence>
<keyword evidence="3" id="KW-1185">Reference proteome</keyword>
<dbReference type="Pfam" id="PF03886">
    <property type="entry name" value="ABC_trans_aux"/>
    <property type="match status" value="1"/>
</dbReference>
<protein>
    <recommendedName>
        <fullName evidence="1">ABC-type transport auxiliary lipoprotein component domain-containing protein</fullName>
    </recommendedName>
</protein>